<accession>A0A1Y5PXH6</accession>
<gene>
    <name evidence="2" type="ORF">SPPYR_3525</name>
</gene>
<dbReference type="AlphaFoldDB" id="A0A1Y5PXH6"/>
<reference evidence="2" key="1">
    <citation type="submission" date="2016-03" db="EMBL/GenBank/DDBJ databases">
        <authorList>
            <person name="Ploux O."/>
        </authorList>
    </citation>
    <scope>NUCLEOTIDE SEQUENCE</scope>
    <source>
        <strain evidence="2">UC10</strain>
    </source>
</reference>
<feature type="region of interest" description="Disordered" evidence="1">
    <location>
        <begin position="1"/>
        <end position="20"/>
    </location>
</feature>
<dbReference type="EMBL" id="LT598653">
    <property type="protein sequence ID" value="SBV34640.1"/>
    <property type="molecule type" value="Genomic_DNA"/>
</dbReference>
<dbReference type="KEGG" id="sphu:SPPYR_3525"/>
<evidence type="ECO:0000313" key="2">
    <source>
        <dbReference type="EMBL" id="SBV34640.1"/>
    </source>
</evidence>
<organism evidence="2">
    <name type="scientific">uncultured Sphingopyxis sp</name>
    <dbReference type="NCBI Taxonomy" id="310581"/>
    <lineage>
        <taxon>Bacteria</taxon>
        <taxon>Pseudomonadati</taxon>
        <taxon>Pseudomonadota</taxon>
        <taxon>Alphaproteobacteria</taxon>
        <taxon>Sphingomonadales</taxon>
        <taxon>Sphingomonadaceae</taxon>
        <taxon>Sphingopyxis</taxon>
        <taxon>environmental samples</taxon>
    </lineage>
</organism>
<evidence type="ECO:0000256" key="1">
    <source>
        <dbReference type="SAM" id="MobiDB-lite"/>
    </source>
</evidence>
<proteinExistence type="predicted"/>
<name>A0A1Y5PXH6_9SPHN</name>
<protein>
    <submittedName>
        <fullName evidence="2">Uncharacterized protein</fullName>
    </submittedName>
</protein>
<sequence length="168" mass="18930">MSSPPEQAARDRAMAHRAPARSGGLLSSMGLISFQVGTGEDWRLFSRLPPRWQAPWARCDNLRHFFRRRANGSLQPESCHTNRIVVIQFLLDSNSLFPASFVTPVTKAGQRNRNMGCATGRAAILWENGGARATSPARVGGWIWLFRQNGALGPWRSSRAARRWRCWR</sequence>